<feature type="compositionally biased region" description="Basic and acidic residues" evidence="2">
    <location>
        <begin position="671"/>
        <end position="680"/>
    </location>
</feature>
<feature type="coiled-coil region" evidence="1">
    <location>
        <begin position="85"/>
        <end position="112"/>
    </location>
</feature>
<dbReference type="InParanoid" id="A0A200PQR6"/>
<evidence type="ECO:0000256" key="2">
    <source>
        <dbReference type="SAM" id="MobiDB-lite"/>
    </source>
</evidence>
<feature type="region of interest" description="Disordered" evidence="2">
    <location>
        <begin position="257"/>
        <end position="289"/>
    </location>
</feature>
<dbReference type="Proteomes" id="UP000195402">
    <property type="component" value="Unassembled WGS sequence"/>
</dbReference>
<dbReference type="PANTHER" id="PTHR36888">
    <property type="entry name" value="TETRATRICOPEPTIDE-LIKE HELICAL DOMAIN-CONTAINING PROTEIN-RELATED"/>
    <property type="match status" value="1"/>
</dbReference>
<accession>A0A200PQR6</accession>
<dbReference type="STRING" id="56857.A0A200PQR6"/>
<evidence type="ECO:0000313" key="4">
    <source>
        <dbReference type="EMBL" id="OVA00571.1"/>
    </source>
</evidence>
<comment type="caution">
    <text evidence="4">The sequence shown here is derived from an EMBL/GenBank/DDBJ whole genome shotgun (WGS) entry which is preliminary data.</text>
</comment>
<proteinExistence type="predicted"/>
<organism evidence="4 5">
    <name type="scientific">Macleaya cordata</name>
    <name type="common">Five-seeded plume-poppy</name>
    <name type="synonym">Bocconia cordata</name>
    <dbReference type="NCBI Taxonomy" id="56857"/>
    <lineage>
        <taxon>Eukaryota</taxon>
        <taxon>Viridiplantae</taxon>
        <taxon>Streptophyta</taxon>
        <taxon>Embryophyta</taxon>
        <taxon>Tracheophyta</taxon>
        <taxon>Spermatophyta</taxon>
        <taxon>Magnoliopsida</taxon>
        <taxon>Ranunculales</taxon>
        <taxon>Papaveraceae</taxon>
        <taxon>Papaveroideae</taxon>
        <taxon>Macleaya</taxon>
    </lineage>
</organism>
<keyword evidence="1" id="KW-0175">Coiled coil</keyword>
<feature type="compositionally biased region" description="Basic and acidic residues" evidence="2">
    <location>
        <begin position="157"/>
        <end position="171"/>
    </location>
</feature>
<evidence type="ECO:0000256" key="1">
    <source>
        <dbReference type="SAM" id="Coils"/>
    </source>
</evidence>
<dbReference type="InterPro" id="IPR011990">
    <property type="entry name" value="TPR-like_helical_dom_sf"/>
</dbReference>
<gene>
    <name evidence="4" type="ORF">BVC80_9087g68</name>
</gene>
<dbReference type="PANTHER" id="PTHR36888:SF2">
    <property type="entry name" value="TETRATRICOPEPTIDE REPEAT (TPR)-LIKE SUPERFAMILY PROTEIN"/>
    <property type="match status" value="1"/>
</dbReference>
<dbReference type="EMBL" id="MVGT01004291">
    <property type="protein sequence ID" value="OVA00571.1"/>
    <property type="molecule type" value="Genomic_DNA"/>
</dbReference>
<evidence type="ECO:0000256" key="3">
    <source>
        <dbReference type="SAM" id="Phobius"/>
    </source>
</evidence>
<feature type="region of interest" description="Disordered" evidence="2">
    <location>
        <begin position="146"/>
        <end position="176"/>
    </location>
</feature>
<dbReference type="OrthoDB" id="552664at2759"/>
<feature type="transmembrane region" description="Helical" evidence="3">
    <location>
        <begin position="12"/>
        <end position="28"/>
    </location>
</feature>
<feature type="region of interest" description="Disordered" evidence="2">
    <location>
        <begin position="658"/>
        <end position="680"/>
    </location>
</feature>
<keyword evidence="3" id="KW-1133">Transmembrane helix</keyword>
<dbReference type="SUPFAM" id="SSF48452">
    <property type="entry name" value="TPR-like"/>
    <property type="match status" value="1"/>
</dbReference>
<name>A0A200PQR6_MACCD</name>
<dbReference type="AlphaFoldDB" id="A0A200PQR6"/>
<dbReference type="Gene3D" id="1.25.40.10">
    <property type="entry name" value="Tetratricopeptide repeat domain"/>
    <property type="match status" value="1"/>
</dbReference>
<sequence>MVSVGIDDSKHVFMFILGLVSALAISRVRVSTILVFPASVLVFAIGFSLGFVRGGGVGFSIKEISRIGCNKDSKEENSWVYAEKLRNSVEFFNELNDKVANLEKEMKGAMNSNFVQVGELESYHNILKNISLDIVREKNVIEASTNDLRTPGGVGDSSRESVDNGEVERGLNQKSSRRKRDLGTSFFDFFQFVGGLFQENSVGSKPNKVKDIVKREVIEQSNSKMVNNQIHGSKIADQIGEENVLDTVSKNGIGNMKLGTSPQEGFRNTGLDQDTDKILGDGSGEMEEIPGMMKGKSVEAMRNIRTLLDNKEYYNKSSSSRFMKNQRNFLKMTPQNTNEMQVPRDSFNMRTKEVEEETVKRSNGAYIPNSRNNYENGTYRFDLREREEKLEDGLNMGKHQIGCDLEEGSASTSSSSSSMISEDVVFDRHLTDATNLLKQARECLKGKVDEEKAEVLLYKSARLLSKAISMKPMSLLAVGQLGNTFLLHGELKLKISREFRTLLATGDSLSREKVHRVELKGRDDQVMSKDRIASALIDVCEECEELLVEAGRKYRMALSIDGSDVRALYNWGLALSYRAQLIADIGPEAAFDADKVYLAAIDKFDAMMSKSNAYAPDALFRWGMALRQRSQLRPSNSKEKMKLLHQAKRLFEDALSMDSNNHQSGNVEVAAARKDVPDAH</sequence>
<dbReference type="OMA" id="DLQFNKY"/>
<evidence type="ECO:0000313" key="5">
    <source>
        <dbReference type="Proteomes" id="UP000195402"/>
    </source>
</evidence>
<reference evidence="4 5" key="1">
    <citation type="journal article" date="2017" name="Mol. Plant">
        <title>The Genome of Medicinal Plant Macleaya cordata Provides New Insights into Benzylisoquinoline Alkaloids Metabolism.</title>
        <authorList>
            <person name="Liu X."/>
            <person name="Liu Y."/>
            <person name="Huang P."/>
            <person name="Ma Y."/>
            <person name="Qing Z."/>
            <person name="Tang Q."/>
            <person name="Cao H."/>
            <person name="Cheng P."/>
            <person name="Zheng Y."/>
            <person name="Yuan Z."/>
            <person name="Zhou Y."/>
            <person name="Liu J."/>
            <person name="Tang Z."/>
            <person name="Zhuo Y."/>
            <person name="Zhang Y."/>
            <person name="Yu L."/>
            <person name="Huang J."/>
            <person name="Yang P."/>
            <person name="Peng Q."/>
            <person name="Zhang J."/>
            <person name="Jiang W."/>
            <person name="Zhang Z."/>
            <person name="Lin K."/>
            <person name="Ro D.K."/>
            <person name="Chen X."/>
            <person name="Xiong X."/>
            <person name="Shang Y."/>
            <person name="Huang S."/>
            <person name="Zeng J."/>
        </authorList>
    </citation>
    <scope>NUCLEOTIDE SEQUENCE [LARGE SCALE GENOMIC DNA]</scope>
    <source>
        <strain evidence="5">cv. BLH2017</strain>
        <tissue evidence="4">Root</tissue>
    </source>
</reference>
<protein>
    <recommendedName>
        <fullName evidence="6">Tetratricopeptide repeat-containing domain</fullName>
    </recommendedName>
</protein>
<keyword evidence="5" id="KW-1185">Reference proteome</keyword>
<feature type="transmembrane region" description="Helical" evidence="3">
    <location>
        <begin position="34"/>
        <end position="52"/>
    </location>
</feature>
<keyword evidence="3" id="KW-0472">Membrane</keyword>
<keyword evidence="3" id="KW-0812">Transmembrane</keyword>
<evidence type="ECO:0008006" key="6">
    <source>
        <dbReference type="Google" id="ProtNLM"/>
    </source>
</evidence>